<dbReference type="Proteomes" id="UP000007648">
    <property type="component" value="Unassembled WGS sequence"/>
</dbReference>
<keyword evidence="1 6" id="KW-0732">Signal</keyword>
<dbReference type="GO" id="GO:0005886">
    <property type="term" value="C:plasma membrane"/>
    <property type="evidence" value="ECO:0007669"/>
    <property type="project" value="TreeGrafter"/>
</dbReference>
<dbReference type="PANTHER" id="PTHR11738">
    <property type="entry name" value="MHC CLASS I NK CELL RECEPTOR"/>
    <property type="match status" value="1"/>
</dbReference>
<sequence length="218" mass="24750">MDATFTFLISIGLCLHWEVEAQLDTISRPTLWAEPSPVVPKGADVTLRCQSQRGRNRFQLWKDEELQEERNASWHQAEFVLREVDDWRDARSYRCRSGQGPLWSELSDPLALVVMTGDFPTPSISVSPKPSVSPWTTVIIQCQMSSQQSSLDYNFALLEAKSLQVLQIQNLLKSQPYFSLPFVKAKDTGSYSCIYYRKTPPYKGSHPSQTLELTVSGD</sequence>
<reference evidence="8" key="3">
    <citation type="submission" date="2025-09" db="UniProtKB">
        <authorList>
            <consortium name="Ensembl"/>
        </authorList>
    </citation>
    <scope>IDENTIFICATION</scope>
</reference>
<dbReference type="FunFam" id="2.60.40.10:FF:000033">
    <property type="entry name" value="Killer cell immunoglobulin-like receptor"/>
    <property type="match status" value="1"/>
</dbReference>
<evidence type="ECO:0000313" key="8">
    <source>
        <dbReference type="Ensembl" id="ENSSHAP00000000034.2"/>
    </source>
</evidence>
<dbReference type="Pfam" id="PF13895">
    <property type="entry name" value="Ig_2"/>
    <property type="match status" value="1"/>
</dbReference>
<reference evidence="8 9" key="1">
    <citation type="journal article" date="2011" name="Proc. Natl. Acad. Sci. U.S.A.">
        <title>Genetic diversity and population structure of the endangered marsupial Sarcophilus harrisii (Tasmanian devil).</title>
        <authorList>
            <person name="Miller W."/>
            <person name="Hayes V.M."/>
            <person name="Ratan A."/>
            <person name="Petersen D.C."/>
            <person name="Wittekindt N.E."/>
            <person name="Miller J."/>
            <person name="Walenz B."/>
            <person name="Knight J."/>
            <person name="Qi J."/>
            <person name="Zhao F."/>
            <person name="Wang Q."/>
            <person name="Bedoya-Reina O.C."/>
            <person name="Katiyar N."/>
            <person name="Tomsho L.P."/>
            <person name="Kasson L.M."/>
            <person name="Hardie R.A."/>
            <person name="Woodbridge P."/>
            <person name="Tindall E.A."/>
            <person name="Bertelsen M.F."/>
            <person name="Dixon D."/>
            <person name="Pyecroft S."/>
            <person name="Helgen K.M."/>
            <person name="Lesk A.M."/>
            <person name="Pringle T.H."/>
            <person name="Patterson N."/>
            <person name="Zhang Y."/>
            <person name="Kreiss A."/>
            <person name="Woods G.M."/>
            <person name="Jones M.E."/>
            <person name="Schuster S.C."/>
        </authorList>
    </citation>
    <scope>NUCLEOTIDE SEQUENCE [LARGE SCALE GENOMIC DNA]</scope>
</reference>
<dbReference type="eggNOG" id="ENOG502RYEX">
    <property type="taxonomic scope" value="Eukaryota"/>
</dbReference>
<organism evidence="8 9">
    <name type="scientific">Sarcophilus harrisii</name>
    <name type="common">Tasmanian devil</name>
    <name type="synonym">Sarcophilus laniarius</name>
    <dbReference type="NCBI Taxonomy" id="9305"/>
    <lineage>
        <taxon>Eukaryota</taxon>
        <taxon>Metazoa</taxon>
        <taxon>Chordata</taxon>
        <taxon>Craniata</taxon>
        <taxon>Vertebrata</taxon>
        <taxon>Euteleostomi</taxon>
        <taxon>Mammalia</taxon>
        <taxon>Metatheria</taxon>
        <taxon>Dasyuromorphia</taxon>
        <taxon>Dasyuridae</taxon>
        <taxon>Sarcophilus</taxon>
    </lineage>
</organism>
<dbReference type="SUPFAM" id="SSF48726">
    <property type="entry name" value="Immunoglobulin"/>
    <property type="match status" value="2"/>
</dbReference>
<dbReference type="GeneTree" id="ENSGT01150000286974"/>
<evidence type="ECO:0000256" key="5">
    <source>
        <dbReference type="ARBA" id="ARBA00023319"/>
    </source>
</evidence>
<keyword evidence="9" id="KW-1185">Reference proteome</keyword>
<dbReference type="FunFam" id="2.60.40.10:FF:000049">
    <property type="entry name" value="Leukocyte immunoglobulin-like receptor subfamily B member 1"/>
    <property type="match status" value="1"/>
</dbReference>
<evidence type="ECO:0000256" key="2">
    <source>
        <dbReference type="ARBA" id="ARBA00022737"/>
    </source>
</evidence>
<keyword evidence="3" id="KW-1015">Disulfide bond</keyword>
<dbReference type="Gene3D" id="2.60.40.10">
    <property type="entry name" value="Immunoglobulins"/>
    <property type="match status" value="2"/>
</dbReference>
<evidence type="ECO:0000313" key="9">
    <source>
        <dbReference type="Proteomes" id="UP000007648"/>
    </source>
</evidence>
<reference evidence="8" key="2">
    <citation type="submission" date="2025-08" db="UniProtKB">
        <authorList>
            <consortium name="Ensembl"/>
        </authorList>
    </citation>
    <scope>IDENTIFICATION</scope>
</reference>
<feature type="signal peptide" evidence="6">
    <location>
        <begin position="1"/>
        <end position="21"/>
    </location>
</feature>
<evidence type="ECO:0000256" key="3">
    <source>
        <dbReference type="ARBA" id="ARBA00023157"/>
    </source>
</evidence>
<dbReference type="InterPro" id="IPR036179">
    <property type="entry name" value="Ig-like_dom_sf"/>
</dbReference>
<feature type="chain" id="PRO_5029484345" description="Ig-like domain-containing protein" evidence="6">
    <location>
        <begin position="22"/>
        <end position="218"/>
    </location>
</feature>
<dbReference type="PANTHER" id="PTHR11738:SF157">
    <property type="entry name" value="T-CELL-INTERACTING, ACTIVATING RECEPTOR ON MYELOID CELLS PROTEIN 1"/>
    <property type="match status" value="1"/>
</dbReference>
<dbReference type="Ensembl" id="ENSSHAT00000000036.2">
    <property type="protein sequence ID" value="ENSSHAP00000000034.2"/>
    <property type="gene ID" value="ENSSHAG00000000033.2"/>
</dbReference>
<keyword evidence="5" id="KW-0393">Immunoglobulin domain</keyword>
<proteinExistence type="predicted"/>
<dbReference type="InterPro" id="IPR007110">
    <property type="entry name" value="Ig-like_dom"/>
</dbReference>
<evidence type="ECO:0000259" key="7">
    <source>
        <dbReference type="PROSITE" id="PS50835"/>
    </source>
</evidence>
<dbReference type="InParanoid" id="G3VA30"/>
<dbReference type="AlphaFoldDB" id="G3VA30"/>
<dbReference type="HOGENOM" id="CLU_021100_2_2_1"/>
<keyword evidence="2" id="KW-0677">Repeat</keyword>
<name>G3VA30_SARHA</name>
<dbReference type="GO" id="GO:0002764">
    <property type="term" value="P:immune response-regulating signaling pathway"/>
    <property type="evidence" value="ECO:0007669"/>
    <property type="project" value="TreeGrafter"/>
</dbReference>
<dbReference type="PROSITE" id="PS50835">
    <property type="entry name" value="IG_LIKE"/>
    <property type="match status" value="1"/>
</dbReference>
<protein>
    <recommendedName>
        <fullName evidence="7">Ig-like domain-containing protein</fullName>
    </recommendedName>
</protein>
<evidence type="ECO:0000256" key="4">
    <source>
        <dbReference type="ARBA" id="ARBA00023180"/>
    </source>
</evidence>
<evidence type="ECO:0000256" key="6">
    <source>
        <dbReference type="SAM" id="SignalP"/>
    </source>
</evidence>
<feature type="domain" description="Ig-like" evidence="7">
    <location>
        <begin position="122"/>
        <end position="216"/>
    </location>
</feature>
<dbReference type="InterPro" id="IPR013783">
    <property type="entry name" value="Ig-like_fold"/>
</dbReference>
<evidence type="ECO:0000256" key="1">
    <source>
        <dbReference type="ARBA" id="ARBA00022729"/>
    </source>
</evidence>
<accession>G3VA30</accession>
<dbReference type="InterPro" id="IPR050412">
    <property type="entry name" value="Ig-like_Receptors_ImmuneReg"/>
</dbReference>
<keyword evidence="4" id="KW-0325">Glycoprotein</keyword>